<evidence type="ECO:0000313" key="1">
    <source>
        <dbReference type="EMBL" id="OHA13258.1"/>
    </source>
</evidence>
<reference evidence="1 2" key="1">
    <citation type="journal article" date="2016" name="Nat. Commun.">
        <title>Thousands of microbial genomes shed light on interconnected biogeochemical processes in an aquifer system.</title>
        <authorList>
            <person name="Anantharaman K."/>
            <person name="Brown C.T."/>
            <person name="Hug L.A."/>
            <person name="Sharon I."/>
            <person name="Castelle C.J."/>
            <person name="Probst A.J."/>
            <person name="Thomas B.C."/>
            <person name="Singh A."/>
            <person name="Wilkins M.J."/>
            <person name="Karaoz U."/>
            <person name="Brodie E.L."/>
            <person name="Williams K.H."/>
            <person name="Hubbard S.S."/>
            <person name="Banfield J.F."/>
        </authorList>
    </citation>
    <scope>NUCLEOTIDE SEQUENCE [LARGE SCALE GENOMIC DNA]</scope>
</reference>
<dbReference type="AlphaFoldDB" id="A0A1G2LNR0"/>
<comment type="caution">
    <text evidence="1">The sequence shown here is derived from an EMBL/GenBank/DDBJ whole genome shotgun (WGS) entry which is preliminary data.</text>
</comment>
<protein>
    <submittedName>
        <fullName evidence="1">Uncharacterized protein</fullName>
    </submittedName>
</protein>
<accession>A0A1G2LNR0</accession>
<dbReference type="EMBL" id="MHQY01000031">
    <property type="protein sequence ID" value="OHA13258.1"/>
    <property type="molecule type" value="Genomic_DNA"/>
</dbReference>
<evidence type="ECO:0000313" key="2">
    <source>
        <dbReference type="Proteomes" id="UP000177171"/>
    </source>
</evidence>
<organism evidence="1 2">
    <name type="scientific">Candidatus Sungbacteria bacterium RIFCSPLOWO2_12_FULL_41_11</name>
    <dbReference type="NCBI Taxonomy" id="1802286"/>
    <lineage>
        <taxon>Bacteria</taxon>
        <taxon>Candidatus Sungiibacteriota</taxon>
    </lineage>
</organism>
<gene>
    <name evidence="1" type="ORF">A3G49_01235</name>
</gene>
<name>A0A1G2LNR0_9BACT</name>
<dbReference type="Proteomes" id="UP000177171">
    <property type="component" value="Unassembled WGS sequence"/>
</dbReference>
<proteinExistence type="predicted"/>
<sequence>MFKLKIVGKVVKKAKVTLDKLARMTANEFFAVRKNMATKDDLKELSRNMVENFTTKEDLKNFATKDNVKESEVKILQAVDGIGTKFDKAEKDHAADKLLHDRHGKWLERLEVGIRK</sequence>